<dbReference type="PANTHER" id="PTHR21310">
    <property type="entry name" value="AMINOGLYCOSIDE PHOSPHOTRANSFERASE-RELATED-RELATED"/>
    <property type="match status" value="1"/>
</dbReference>
<comment type="caution">
    <text evidence="2">The sequence shown here is derived from an EMBL/GenBank/DDBJ whole genome shotgun (WGS) entry which is preliminary data.</text>
</comment>
<protein>
    <submittedName>
        <fullName evidence="2">Ser/Thr protein kinase RdoA (MazF antagonist)</fullName>
    </submittedName>
</protein>
<dbReference type="Pfam" id="PF01636">
    <property type="entry name" value="APH"/>
    <property type="match status" value="1"/>
</dbReference>
<dbReference type="InterPro" id="IPR051678">
    <property type="entry name" value="AGP_Transferase"/>
</dbReference>
<proteinExistence type="predicted"/>
<dbReference type="InterPro" id="IPR002575">
    <property type="entry name" value="Aminoglycoside_PTrfase"/>
</dbReference>
<organism evidence="2 3">
    <name type="scientific">Nocardiopsis terrae</name>
    <dbReference type="NCBI Taxonomy" id="372655"/>
    <lineage>
        <taxon>Bacteria</taxon>
        <taxon>Bacillati</taxon>
        <taxon>Actinomycetota</taxon>
        <taxon>Actinomycetes</taxon>
        <taxon>Streptosporangiales</taxon>
        <taxon>Nocardiopsidaceae</taxon>
        <taxon>Nocardiopsis</taxon>
    </lineage>
</organism>
<keyword evidence="2" id="KW-0808">Transferase</keyword>
<feature type="domain" description="Aminoglycoside phosphotransferase" evidence="1">
    <location>
        <begin position="43"/>
        <end position="248"/>
    </location>
</feature>
<name>A0ABR9HD53_9ACTN</name>
<dbReference type="EMBL" id="JADBDY010000001">
    <property type="protein sequence ID" value="MBE1456963.1"/>
    <property type="molecule type" value="Genomic_DNA"/>
</dbReference>
<sequence length="298" mass="33249">MAHTEDFTERALRAVHTAAQALGAPETSAHEGPELIRMGERAVFRLRGGAVIARVERSAARWAEADREVRAARWLAAQGLPVSRPLPGEQPVLAEGTAVTLWEGVQGEWTVPRELAKLLHALHGLIPPPELDLPDLDPFDRVAERIDTAAGLSPAQRDRLRQTHRGLAARFPATKPVLGIHVIHGDANIGNVLATPHGVVLFDLDGICWGPPEWDLVLTALYRDLGWHSEAEYADFCEAYGFDVTAWEGYPLYKQIRELRMTTWLAQKRGESPEIDAEIDRRISDLADPRRPREWNPY</sequence>
<accession>A0ABR9HD53</accession>
<dbReference type="PANTHER" id="PTHR21310:SF40">
    <property type="entry name" value="AMINOGLYCOSIDE PHOSPHOTRANSFERASE DOMAIN-CONTAINING PROTEIN-RELATED"/>
    <property type="match status" value="1"/>
</dbReference>
<dbReference type="InterPro" id="IPR011009">
    <property type="entry name" value="Kinase-like_dom_sf"/>
</dbReference>
<evidence type="ECO:0000259" key="1">
    <source>
        <dbReference type="Pfam" id="PF01636"/>
    </source>
</evidence>
<evidence type="ECO:0000313" key="2">
    <source>
        <dbReference type="EMBL" id="MBE1456963.1"/>
    </source>
</evidence>
<dbReference type="Proteomes" id="UP000598217">
    <property type="component" value="Unassembled WGS sequence"/>
</dbReference>
<dbReference type="Gene3D" id="3.90.1200.10">
    <property type="match status" value="1"/>
</dbReference>
<dbReference type="SUPFAM" id="SSF56112">
    <property type="entry name" value="Protein kinase-like (PK-like)"/>
    <property type="match status" value="1"/>
</dbReference>
<evidence type="ECO:0000313" key="3">
    <source>
        <dbReference type="Proteomes" id="UP000598217"/>
    </source>
</evidence>
<dbReference type="GO" id="GO:0016301">
    <property type="term" value="F:kinase activity"/>
    <property type="evidence" value="ECO:0007669"/>
    <property type="project" value="UniProtKB-KW"/>
</dbReference>
<gene>
    <name evidence="2" type="ORF">H4W79_001177</name>
</gene>
<dbReference type="RefSeq" id="WP_191272803.1">
    <property type="nucleotide sequence ID" value="NZ_BMXJ01000006.1"/>
</dbReference>
<keyword evidence="3" id="KW-1185">Reference proteome</keyword>
<keyword evidence="2" id="KW-0418">Kinase</keyword>
<reference evidence="2 3" key="1">
    <citation type="submission" date="2020-10" db="EMBL/GenBank/DDBJ databases">
        <title>Sequencing the genomes of 1000 actinobacteria strains.</title>
        <authorList>
            <person name="Klenk H.-P."/>
        </authorList>
    </citation>
    <scope>NUCLEOTIDE SEQUENCE [LARGE SCALE GENOMIC DNA]</scope>
    <source>
        <strain evidence="2 3">DSM 45157</strain>
    </source>
</reference>